<dbReference type="EMBL" id="FNNG01000002">
    <property type="protein sequence ID" value="SDW38382.1"/>
    <property type="molecule type" value="Genomic_DNA"/>
</dbReference>
<dbReference type="PANTHER" id="PTHR28055:SF1">
    <property type="entry name" value="ALTERED INHERITANCE OF MITOCHONDRIA PROTEIN 41, MITOCHONDRIAL"/>
    <property type="match status" value="1"/>
</dbReference>
<dbReference type="InterPro" id="IPR023168">
    <property type="entry name" value="GatB_Yqey_C_2"/>
</dbReference>
<dbReference type="InterPro" id="IPR042184">
    <property type="entry name" value="YqeY/Aim41_N"/>
</dbReference>
<dbReference type="OrthoDB" id="9794041at2"/>
<accession>A0A1H2T3H2</accession>
<proteinExistence type="predicted"/>
<protein>
    <recommendedName>
        <fullName evidence="3">GatB/YqeY domain-containing protein</fullName>
    </recommendedName>
</protein>
<dbReference type="InterPro" id="IPR003789">
    <property type="entry name" value="Asn/Gln_tRNA_amidoTrase-B-like"/>
</dbReference>
<evidence type="ECO:0008006" key="3">
    <source>
        <dbReference type="Google" id="ProtNLM"/>
    </source>
</evidence>
<dbReference type="PANTHER" id="PTHR28055">
    <property type="entry name" value="ALTERED INHERITANCE OF MITOCHONDRIA PROTEIN 41, MITOCHONDRIAL"/>
    <property type="match status" value="1"/>
</dbReference>
<dbReference type="Pfam" id="PF09424">
    <property type="entry name" value="YqeY"/>
    <property type="match status" value="1"/>
</dbReference>
<dbReference type="RefSeq" id="WP_093750769.1">
    <property type="nucleotide sequence ID" value="NZ_FNNG01000002.1"/>
</dbReference>
<sequence>MSLKEKLMEDLKTSMKNKNTVRKNAITMIRAAIKQVEVDRRIELNDEEILEIISKQVKEKKNALEDFKKGQRQDLVDLTEQEIEILLEYLPKQLTDEELKEIVVETINEVKAKDIKDMGKIMKSIMPKIKGRADGSRVNEVVRQVLK</sequence>
<dbReference type="Proteomes" id="UP000198828">
    <property type="component" value="Unassembled WGS sequence"/>
</dbReference>
<evidence type="ECO:0000313" key="1">
    <source>
        <dbReference type="EMBL" id="SDW38382.1"/>
    </source>
</evidence>
<organism evidence="1 2">
    <name type="scientific">Tepidimicrobium xylanilyticum</name>
    <dbReference type="NCBI Taxonomy" id="1123352"/>
    <lineage>
        <taxon>Bacteria</taxon>
        <taxon>Bacillati</taxon>
        <taxon>Bacillota</taxon>
        <taxon>Tissierellia</taxon>
        <taxon>Tissierellales</taxon>
        <taxon>Tepidimicrobiaceae</taxon>
        <taxon>Tepidimicrobium</taxon>
    </lineage>
</organism>
<keyword evidence="2" id="KW-1185">Reference proteome</keyword>
<dbReference type="Gene3D" id="1.10.10.410">
    <property type="match status" value="1"/>
</dbReference>
<dbReference type="SUPFAM" id="SSF89095">
    <property type="entry name" value="GatB/YqeY motif"/>
    <property type="match status" value="1"/>
</dbReference>
<evidence type="ECO:0000313" key="2">
    <source>
        <dbReference type="Proteomes" id="UP000198828"/>
    </source>
</evidence>
<dbReference type="GO" id="GO:0016884">
    <property type="term" value="F:carbon-nitrogen ligase activity, with glutamine as amido-N-donor"/>
    <property type="evidence" value="ECO:0007669"/>
    <property type="project" value="InterPro"/>
</dbReference>
<dbReference type="InterPro" id="IPR019004">
    <property type="entry name" value="YqeY/Aim41"/>
</dbReference>
<gene>
    <name evidence="1" type="ORF">SAMN05660923_00620</name>
</gene>
<reference evidence="1 2" key="1">
    <citation type="submission" date="2016-10" db="EMBL/GenBank/DDBJ databases">
        <authorList>
            <person name="de Groot N.N."/>
        </authorList>
    </citation>
    <scope>NUCLEOTIDE SEQUENCE [LARGE SCALE GENOMIC DNA]</scope>
    <source>
        <strain evidence="1 2">DSM 23310</strain>
    </source>
</reference>
<name>A0A1H2T3H2_9FIRM</name>
<dbReference type="Gene3D" id="1.10.1510.10">
    <property type="entry name" value="Uncharacterised protein YqeY/AIM41 PF09424, N-terminal domain"/>
    <property type="match status" value="1"/>
</dbReference>
<dbReference type="AlphaFoldDB" id="A0A1H2T3H2"/>